<keyword evidence="3" id="KW-0812">Transmembrane</keyword>
<proteinExistence type="predicted"/>
<evidence type="ECO:0000313" key="6">
    <source>
        <dbReference type="Proteomes" id="UP000828390"/>
    </source>
</evidence>
<reference evidence="5" key="2">
    <citation type="submission" date="2020-11" db="EMBL/GenBank/DDBJ databases">
        <authorList>
            <person name="McCartney M.A."/>
            <person name="Auch B."/>
            <person name="Kono T."/>
            <person name="Mallez S."/>
            <person name="Becker A."/>
            <person name="Gohl D.M."/>
            <person name="Silverstein K.A.T."/>
            <person name="Koren S."/>
            <person name="Bechman K.B."/>
            <person name="Herman A."/>
            <person name="Abrahante J.E."/>
            <person name="Garbe J."/>
        </authorList>
    </citation>
    <scope>NUCLEOTIDE SEQUENCE</scope>
    <source>
        <strain evidence="5">Duluth1</strain>
        <tissue evidence="5">Whole animal</tissue>
    </source>
</reference>
<keyword evidence="6" id="KW-1185">Reference proteome</keyword>
<dbReference type="Proteomes" id="UP000828390">
    <property type="component" value="Unassembled WGS sequence"/>
</dbReference>
<feature type="transmembrane region" description="Helical" evidence="3">
    <location>
        <begin position="144"/>
        <end position="169"/>
    </location>
</feature>
<gene>
    <name evidence="5" type="ORF">DPMN_136147</name>
</gene>
<dbReference type="Gene3D" id="1.20.1250.20">
    <property type="entry name" value="MFS general substrate transporter like domains"/>
    <property type="match status" value="2"/>
</dbReference>
<dbReference type="PROSITE" id="PS50850">
    <property type="entry name" value="MFS"/>
    <property type="match status" value="1"/>
</dbReference>
<organism evidence="5 6">
    <name type="scientific">Dreissena polymorpha</name>
    <name type="common">Zebra mussel</name>
    <name type="synonym">Mytilus polymorpha</name>
    <dbReference type="NCBI Taxonomy" id="45954"/>
    <lineage>
        <taxon>Eukaryota</taxon>
        <taxon>Metazoa</taxon>
        <taxon>Spiralia</taxon>
        <taxon>Lophotrochozoa</taxon>
        <taxon>Mollusca</taxon>
        <taxon>Bivalvia</taxon>
        <taxon>Autobranchia</taxon>
        <taxon>Heteroconchia</taxon>
        <taxon>Euheterodonta</taxon>
        <taxon>Imparidentia</taxon>
        <taxon>Neoheterodontei</taxon>
        <taxon>Myida</taxon>
        <taxon>Dreissenoidea</taxon>
        <taxon>Dreissenidae</taxon>
        <taxon>Dreissena</taxon>
    </lineage>
</organism>
<dbReference type="Pfam" id="PF07690">
    <property type="entry name" value="MFS_1"/>
    <property type="match status" value="2"/>
</dbReference>
<keyword evidence="3" id="KW-1133">Transmembrane helix</keyword>
<dbReference type="InterPro" id="IPR020846">
    <property type="entry name" value="MFS_dom"/>
</dbReference>
<feature type="transmembrane region" description="Helical" evidence="3">
    <location>
        <begin position="571"/>
        <end position="592"/>
    </location>
</feature>
<dbReference type="OrthoDB" id="6435476at2759"/>
<evidence type="ECO:0000313" key="5">
    <source>
        <dbReference type="EMBL" id="KAH3807799.1"/>
    </source>
</evidence>
<evidence type="ECO:0000256" key="1">
    <source>
        <dbReference type="ARBA" id="ARBA00004141"/>
    </source>
</evidence>
<feature type="transmembrane region" description="Helical" evidence="3">
    <location>
        <begin position="535"/>
        <end position="559"/>
    </location>
</feature>
<dbReference type="InterPro" id="IPR036259">
    <property type="entry name" value="MFS_trans_sf"/>
</dbReference>
<protein>
    <recommendedName>
        <fullName evidence="4">Major facilitator superfamily (MFS) profile domain-containing protein</fullName>
    </recommendedName>
</protein>
<feature type="transmembrane region" description="Helical" evidence="3">
    <location>
        <begin position="444"/>
        <end position="466"/>
    </location>
</feature>
<dbReference type="GO" id="GO:0016020">
    <property type="term" value="C:membrane"/>
    <property type="evidence" value="ECO:0007669"/>
    <property type="project" value="UniProtKB-SubCell"/>
</dbReference>
<feature type="transmembrane region" description="Helical" evidence="3">
    <location>
        <begin position="203"/>
        <end position="226"/>
    </location>
</feature>
<dbReference type="AlphaFoldDB" id="A0A9D4JFA1"/>
<comment type="subcellular location">
    <subcellularLocation>
        <location evidence="1">Membrane</location>
        <topology evidence="1">Multi-pass membrane protein</topology>
    </subcellularLocation>
</comment>
<dbReference type="EMBL" id="JAIWYP010000006">
    <property type="protein sequence ID" value="KAH3807799.1"/>
    <property type="molecule type" value="Genomic_DNA"/>
</dbReference>
<feature type="transmembrane region" description="Helical" evidence="3">
    <location>
        <begin position="47"/>
        <end position="66"/>
    </location>
</feature>
<sequence>MKDKVIQKDDDTTVDSHDMEKDASKLNVQEPDASDVTGDQDLPIDRGWAWVVLAACTLEIMVYGGINRSFGVFFLQFQLRFNSNASETAVMNLIQNLTLSVTALFAMTIGLQRFSTRVSVCVGGILTVVGYAITAFATDIRLYYFAQGILCGAGLGMIHPQILAIIGAYFNKHRGLANSIFTSGGSVGGLAFAPIVVKLFDEYGYTGAMLIITALLIHIILSGLLMRPIEQYSRRRKKERSENKQDASLIFDDAHNHDDNVNYTSGVIADANYDLDDELDIDVERANVSKGPGSAINRLKHVEMLRMQSYDPDIASRNRQESPLIRRARAHSYNDKRSRTLSECTDQKITGEHAGINSTSTLTKVIQAIDRSEVALYASGEGIFGSFIDINSVKIHSSVDIKEPELTTEKSTTGFKKACCTTMFSGIKYVLCTVFDLSLMKNPIFLLFLLMAFCMMSGMGLVPLILPPHAKDVNLSNSQIAICVSVQAGLDLFSKITLGYIADRKWLTKPTILASVAFMVGTACHLVRFANSFEFVMVLNVFSGICVGQYVSMYAVLMIEVIGVEKFKKSLGFGALVHGTAIAIIFPVTGLLRDNSGSYVASFHLLGALAYVGAALVIVISRLTQLQQAEKQAREKDTVELAITSSNGK</sequence>
<feature type="transmembrane region" description="Helical" evidence="3">
    <location>
        <begin position="598"/>
        <end position="621"/>
    </location>
</feature>
<evidence type="ECO:0000256" key="2">
    <source>
        <dbReference type="SAM" id="MobiDB-lite"/>
    </source>
</evidence>
<feature type="compositionally biased region" description="Basic and acidic residues" evidence="2">
    <location>
        <begin position="1"/>
        <end position="24"/>
    </location>
</feature>
<feature type="domain" description="Major facilitator superfamily (MFS) profile" evidence="4">
    <location>
        <begin position="444"/>
        <end position="649"/>
    </location>
</feature>
<evidence type="ECO:0000256" key="3">
    <source>
        <dbReference type="SAM" id="Phobius"/>
    </source>
</evidence>
<dbReference type="SUPFAM" id="SSF103473">
    <property type="entry name" value="MFS general substrate transporter"/>
    <property type="match status" value="1"/>
</dbReference>
<dbReference type="GO" id="GO:0008028">
    <property type="term" value="F:monocarboxylic acid transmembrane transporter activity"/>
    <property type="evidence" value="ECO:0007669"/>
    <property type="project" value="TreeGrafter"/>
</dbReference>
<feature type="transmembrane region" description="Helical" evidence="3">
    <location>
        <begin position="118"/>
        <end position="138"/>
    </location>
</feature>
<comment type="caution">
    <text evidence="5">The sequence shown here is derived from an EMBL/GenBank/DDBJ whole genome shotgun (WGS) entry which is preliminary data.</text>
</comment>
<name>A0A9D4JFA1_DREPO</name>
<feature type="transmembrane region" description="Helical" evidence="3">
    <location>
        <begin position="176"/>
        <end position="197"/>
    </location>
</feature>
<keyword evidence="3" id="KW-0472">Membrane</keyword>
<feature type="region of interest" description="Disordered" evidence="2">
    <location>
        <begin position="1"/>
        <end position="39"/>
    </location>
</feature>
<dbReference type="PANTHER" id="PTHR11360">
    <property type="entry name" value="MONOCARBOXYLATE TRANSPORTER"/>
    <property type="match status" value="1"/>
</dbReference>
<feature type="transmembrane region" description="Helical" evidence="3">
    <location>
        <begin position="93"/>
        <end position="111"/>
    </location>
</feature>
<dbReference type="InterPro" id="IPR011701">
    <property type="entry name" value="MFS"/>
</dbReference>
<accession>A0A9D4JFA1</accession>
<dbReference type="InterPro" id="IPR050327">
    <property type="entry name" value="Proton-linked_MCT"/>
</dbReference>
<reference evidence="5" key="1">
    <citation type="journal article" date="2019" name="bioRxiv">
        <title>The Genome of the Zebra Mussel, Dreissena polymorpha: A Resource for Invasive Species Research.</title>
        <authorList>
            <person name="McCartney M.A."/>
            <person name="Auch B."/>
            <person name="Kono T."/>
            <person name="Mallez S."/>
            <person name="Zhang Y."/>
            <person name="Obille A."/>
            <person name="Becker A."/>
            <person name="Abrahante J.E."/>
            <person name="Garbe J."/>
            <person name="Badalamenti J.P."/>
            <person name="Herman A."/>
            <person name="Mangelson H."/>
            <person name="Liachko I."/>
            <person name="Sullivan S."/>
            <person name="Sone E.D."/>
            <person name="Koren S."/>
            <person name="Silverstein K.A.T."/>
            <person name="Beckman K.B."/>
            <person name="Gohl D.M."/>
        </authorList>
    </citation>
    <scope>NUCLEOTIDE SEQUENCE</scope>
    <source>
        <strain evidence="5">Duluth1</strain>
        <tissue evidence="5">Whole animal</tissue>
    </source>
</reference>
<dbReference type="PANTHER" id="PTHR11360:SF306">
    <property type="entry name" value="RE01051P"/>
    <property type="match status" value="1"/>
</dbReference>
<evidence type="ECO:0000259" key="4">
    <source>
        <dbReference type="PROSITE" id="PS50850"/>
    </source>
</evidence>